<evidence type="ECO:0000313" key="8">
    <source>
        <dbReference type="Proteomes" id="UP000659654"/>
    </source>
</evidence>
<protein>
    <submittedName>
        <fullName evidence="6">(pine wood nematode) hypothetical protein</fullName>
    </submittedName>
</protein>
<sequence length="142" mass="15826">MKFLCIFLIALHQINAIPNLFGNEQSAAVKGVLKCNGVPASKVKVKLYDVDRTDLDDLMAEGETEDDGSFQLSGRETEYTTIDPKLNIYHKCRDPDALCFKKIEIIIPDDYVSQGKIPKKTFDVGELNLNGEYGGESTDCFN</sequence>
<feature type="chain" id="PRO_5036308841" evidence="5">
    <location>
        <begin position="17"/>
        <end position="142"/>
    </location>
</feature>
<dbReference type="PANTHER" id="PTHR21700">
    <property type="entry name" value="TRANSTHYRETIN-LIKE FAMILY PROTEIN-RELATED"/>
    <property type="match status" value="1"/>
</dbReference>
<dbReference type="InterPro" id="IPR038479">
    <property type="entry name" value="Transthyretin-like_sf"/>
</dbReference>
<dbReference type="OrthoDB" id="5849824at2759"/>
<keyword evidence="3" id="KW-0964">Secreted</keyword>
<name>A0A1I7SVX3_BURXY</name>
<organism evidence="7 9">
    <name type="scientific">Bursaphelenchus xylophilus</name>
    <name type="common">Pinewood nematode worm</name>
    <name type="synonym">Aphelenchoides xylophilus</name>
    <dbReference type="NCBI Taxonomy" id="6326"/>
    <lineage>
        <taxon>Eukaryota</taxon>
        <taxon>Metazoa</taxon>
        <taxon>Ecdysozoa</taxon>
        <taxon>Nematoda</taxon>
        <taxon>Chromadorea</taxon>
        <taxon>Rhabditida</taxon>
        <taxon>Tylenchina</taxon>
        <taxon>Tylenchomorpha</taxon>
        <taxon>Aphelenchoidea</taxon>
        <taxon>Aphelenchoididae</taxon>
        <taxon>Bursaphelenchus</taxon>
    </lineage>
</organism>
<comment type="similarity">
    <text evidence="2">Belongs to the nematode transthyretin-like family.</text>
</comment>
<feature type="signal peptide" evidence="5">
    <location>
        <begin position="1"/>
        <end position="16"/>
    </location>
</feature>
<dbReference type="Proteomes" id="UP000095284">
    <property type="component" value="Unplaced"/>
</dbReference>
<evidence type="ECO:0000256" key="3">
    <source>
        <dbReference type="ARBA" id="ARBA00022525"/>
    </source>
</evidence>
<dbReference type="Proteomes" id="UP000582659">
    <property type="component" value="Unassembled WGS sequence"/>
</dbReference>
<dbReference type="SMR" id="A0A1I7SVX3"/>
<dbReference type="Proteomes" id="UP000659654">
    <property type="component" value="Unassembled WGS sequence"/>
</dbReference>
<proteinExistence type="inferred from homology"/>
<dbReference type="WBParaSite" id="BXY_1720300.1">
    <property type="protein sequence ID" value="BXY_1720300.1"/>
    <property type="gene ID" value="BXY_1720300"/>
</dbReference>
<evidence type="ECO:0000313" key="6">
    <source>
        <dbReference type="EMBL" id="CAD5215983.1"/>
    </source>
</evidence>
<evidence type="ECO:0000313" key="9">
    <source>
        <dbReference type="WBParaSite" id="BXY_1720300.1"/>
    </source>
</evidence>
<dbReference type="AlphaFoldDB" id="A0A1I7SVX3"/>
<reference evidence="9" key="1">
    <citation type="submission" date="2016-11" db="UniProtKB">
        <authorList>
            <consortium name="WormBaseParasite"/>
        </authorList>
    </citation>
    <scope>IDENTIFICATION</scope>
</reference>
<evidence type="ECO:0000256" key="4">
    <source>
        <dbReference type="ARBA" id="ARBA00022729"/>
    </source>
</evidence>
<evidence type="ECO:0000256" key="1">
    <source>
        <dbReference type="ARBA" id="ARBA00004613"/>
    </source>
</evidence>
<gene>
    <name evidence="6" type="ORF">BXYJ_LOCUS4302</name>
</gene>
<dbReference type="GO" id="GO:0009986">
    <property type="term" value="C:cell surface"/>
    <property type="evidence" value="ECO:0007669"/>
    <property type="project" value="InterPro"/>
</dbReference>
<comment type="subcellular location">
    <subcellularLocation>
        <location evidence="1">Secreted</location>
    </subcellularLocation>
</comment>
<accession>A0A1I7SVX3</accession>
<dbReference type="EMBL" id="CAJFDI010000002">
    <property type="protein sequence ID" value="CAD5215983.1"/>
    <property type="molecule type" value="Genomic_DNA"/>
</dbReference>
<keyword evidence="8" id="KW-1185">Reference proteome</keyword>
<keyword evidence="4 5" id="KW-0732">Signal</keyword>
<reference evidence="6" key="2">
    <citation type="submission" date="2020-09" db="EMBL/GenBank/DDBJ databases">
        <authorList>
            <person name="Kikuchi T."/>
        </authorList>
    </citation>
    <scope>NUCLEOTIDE SEQUENCE</scope>
    <source>
        <strain evidence="6">Ka4C1</strain>
    </source>
</reference>
<dbReference type="PANTHER" id="PTHR21700:SF24">
    <property type="entry name" value="TRANSTHYRETIN-LIKE FAMILY PROTEIN"/>
    <property type="match status" value="1"/>
</dbReference>
<dbReference type="GO" id="GO:0005576">
    <property type="term" value="C:extracellular region"/>
    <property type="evidence" value="ECO:0007669"/>
    <property type="project" value="UniProtKB-SubCell"/>
</dbReference>
<evidence type="ECO:0000256" key="2">
    <source>
        <dbReference type="ARBA" id="ARBA00010112"/>
    </source>
</evidence>
<dbReference type="EMBL" id="CAJFCV020000002">
    <property type="protein sequence ID" value="CAG9098439.1"/>
    <property type="molecule type" value="Genomic_DNA"/>
</dbReference>
<evidence type="ECO:0000313" key="7">
    <source>
        <dbReference type="Proteomes" id="UP000095284"/>
    </source>
</evidence>
<dbReference type="Gene3D" id="2.60.40.3330">
    <property type="match status" value="1"/>
</dbReference>
<evidence type="ECO:0000256" key="5">
    <source>
        <dbReference type="SAM" id="SignalP"/>
    </source>
</evidence>
<dbReference type="InterPro" id="IPR001534">
    <property type="entry name" value="Transthyretin-like"/>
</dbReference>
<dbReference type="Pfam" id="PF01060">
    <property type="entry name" value="TTR-52"/>
    <property type="match status" value="1"/>
</dbReference>